<keyword evidence="8 10" id="KW-1133">Transmembrane helix</keyword>
<dbReference type="Pfam" id="PF03748">
    <property type="entry name" value="FliL"/>
    <property type="match status" value="1"/>
</dbReference>
<sequence>MSEKKVEKSGGNKLRIILIILCLIVIIGGGTFGSYLVLSKKNNNGNNQGNINVNMNNNNFNNNNMYRPAVSEYTYDLGEFLLNLSDADARRFLKARIHVGFNNKKMLKELEAKKAVILDSVNTVIRSKKHTDFSPEGTEKIKVEILNKINPMFKEGLCDNVYFTEILVQ</sequence>
<keyword evidence="12" id="KW-1185">Reference proteome</keyword>
<keyword evidence="4 10" id="KW-1003">Cell membrane</keyword>
<evidence type="ECO:0000256" key="2">
    <source>
        <dbReference type="ARBA" id="ARBA00004162"/>
    </source>
</evidence>
<keyword evidence="7 10" id="KW-0283">Flagellar rotation</keyword>
<evidence type="ECO:0000313" key="11">
    <source>
        <dbReference type="EMBL" id="GAA0724122.1"/>
    </source>
</evidence>
<dbReference type="PANTHER" id="PTHR35091:SF2">
    <property type="entry name" value="FLAGELLAR PROTEIN FLIL"/>
    <property type="match status" value="1"/>
</dbReference>
<keyword evidence="6 10" id="KW-0812">Transmembrane</keyword>
<feature type="transmembrane region" description="Helical" evidence="10">
    <location>
        <begin position="16"/>
        <end position="38"/>
    </location>
</feature>
<dbReference type="Proteomes" id="UP001500339">
    <property type="component" value="Unassembled WGS sequence"/>
</dbReference>
<evidence type="ECO:0000256" key="6">
    <source>
        <dbReference type="ARBA" id="ARBA00022692"/>
    </source>
</evidence>
<accession>A0ABN1IYP7</accession>
<keyword evidence="11" id="KW-0282">Flagellum</keyword>
<dbReference type="EMBL" id="BAAACF010000001">
    <property type="protein sequence ID" value="GAA0724122.1"/>
    <property type="molecule type" value="Genomic_DNA"/>
</dbReference>
<evidence type="ECO:0000256" key="10">
    <source>
        <dbReference type="RuleBase" id="RU364125"/>
    </source>
</evidence>
<keyword evidence="11" id="KW-0966">Cell projection</keyword>
<name>A0ABN1IYP7_9CLOT</name>
<reference evidence="11 12" key="1">
    <citation type="journal article" date="2019" name="Int. J. Syst. Evol. Microbiol.">
        <title>The Global Catalogue of Microorganisms (GCM) 10K type strain sequencing project: providing services to taxonomists for standard genome sequencing and annotation.</title>
        <authorList>
            <consortium name="The Broad Institute Genomics Platform"/>
            <consortium name="The Broad Institute Genome Sequencing Center for Infectious Disease"/>
            <person name="Wu L."/>
            <person name="Ma J."/>
        </authorList>
    </citation>
    <scope>NUCLEOTIDE SEQUENCE [LARGE SCALE GENOMIC DNA]</scope>
    <source>
        <strain evidence="11 12">JCM 1405</strain>
    </source>
</reference>
<evidence type="ECO:0000256" key="5">
    <source>
        <dbReference type="ARBA" id="ARBA00022500"/>
    </source>
</evidence>
<dbReference type="RefSeq" id="WP_343768907.1">
    <property type="nucleotide sequence ID" value="NZ_BAAACF010000001.1"/>
</dbReference>
<comment type="similarity">
    <text evidence="3 10">Belongs to the FliL family.</text>
</comment>
<comment type="function">
    <text evidence="1 10">Controls the rotational direction of flagella during chemotaxis.</text>
</comment>
<dbReference type="PANTHER" id="PTHR35091">
    <property type="entry name" value="FLAGELLAR PROTEIN FLIL"/>
    <property type="match status" value="1"/>
</dbReference>
<protein>
    <recommendedName>
        <fullName evidence="10">Flagellar protein FliL</fullName>
    </recommendedName>
</protein>
<dbReference type="InterPro" id="IPR005503">
    <property type="entry name" value="FliL"/>
</dbReference>
<organism evidence="11 12">
    <name type="scientific">Clostridium malenominatum</name>
    <dbReference type="NCBI Taxonomy" id="1539"/>
    <lineage>
        <taxon>Bacteria</taxon>
        <taxon>Bacillati</taxon>
        <taxon>Bacillota</taxon>
        <taxon>Clostridia</taxon>
        <taxon>Eubacteriales</taxon>
        <taxon>Clostridiaceae</taxon>
        <taxon>Clostridium</taxon>
    </lineage>
</organism>
<evidence type="ECO:0000256" key="1">
    <source>
        <dbReference type="ARBA" id="ARBA00002254"/>
    </source>
</evidence>
<proteinExistence type="inferred from homology"/>
<keyword evidence="11" id="KW-0969">Cilium</keyword>
<evidence type="ECO:0000256" key="7">
    <source>
        <dbReference type="ARBA" id="ARBA00022779"/>
    </source>
</evidence>
<keyword evidence="5 10" id="KW-0145">Chemotaxis</keyword>
<evidence type="ECO:0000256" key="9">
    <source>
        <dbReference type="ARBA" id="ARBA00023136"/>
    </source>
</evidence>
<comment type="subcellular location">
    <subcellularLocation>
        <location evidence="2">Cell membrane</location>
        <topology evidence="2">Single-pass membrane protein</topology>
    </subcellularLocation>
</comment>
<evidence type="ECO:0000256" key="3">
    <source>
        <dbReference type="ARBA" id="ARBA00008281"/>
    </source>
</evidence>
<evidence type="ECO:0000313" key="12">
    <source>
        <dbReference type="Proteomes" id="UP001500339"/>
    </source>
</evidence>
<evidence type="ECO:0000256" key="8">
    <source>
        <dbReference type="ARBA" id="ARBA00022989"/>
    </source>
</evidence>
<evidence type="ECO:0000256" key="4">
    <source>
        <dbReference type="ARBA" id="ARBA00022475"/>
    </source>
</evidence>
<comment type="caution">
    <text evidence="11">The sequence shown here is derived from an EMBL/GenBank/DDBJ whole genome shotgun (WGS) entry which is preliminary data.</text>
</comment>
<keyword evidence="9 10" id="KW-0472">Membrane</keyword>
<gene>
    <name evidence="11" type="ORF">GCM10008905_17600</name>
</gene>